<dbReference type="Proteomes" id="UP000188246">
    <property type="component" value="Chromosome"/>
</dbReference>
<dbReference type="Pfam" id="PF07969">
    <property type="entry name" value="Amidohydro_3"/>
    <property type="match status" value="1"/>
</dbReference>
<organism evidence="1 2">
    <name type="scientific">Vagococcus penaei</name>
    <dbReference type="NCBI Taxonomy" id="633807"/>
    <lineage>
        <taxon>Bacteria</taxon>
        <taxon>Bacillati</taxon>
        <taxon>Bacillota</taxon>
        <taxon>Bacilli</taxon>
        <taxon>Lactobacillales</taxon>
        <taxon>Enterococcaceae</taxon>
        <taxon>Vagococcus</taxon>
    </lineage>
</organism>
<dbReference type="InterPro" id="IPR052349">
    <property type="entry name" value="Metallo-hydrolase_Enzymes"/>
</dbReference>
<proteinExistence type="predicted"/>
<dbReference type="PANTHER" id="PTHR32027">
    <property type="entry name" value="CYTOSINE DEAMINASE"/>
    <property type="match status" value="1"/>
</dbReference>
<dbReference type="Gene3D" id="2.30.40.10">
    <property type="entry name" value="Urease, subunit C, domain 1"/>
    <property type="match status" value="1"/>
</dbReference>
<dbReference type="EMBL" id="CP019609">
    <property type="protein sequence ID" value="AQP53586.1"/>
    <property type="molecule type" value="Genomic_DNA"/>
</dbReference>
<sequence length="416" mass="46713">MCEAMLLLKNCRLETVFERFNQQVVQTKTETFDVLIEDGIIRHIAKEIQSASGMTVVEGSGQLLLPAMREMHIHIDKTYFGDRWQAPRPMTKGIFTRFEEESELLPRQLATASDRAHAVVQHYIKNGHRHIRSHCNVDPYIGTKHIEITREVLDSYHNQLTYDIVAFPQHGLLRSNVLPLMKQAMTMGATHVGGVDPSTVDKHVDNSLSAIFDLAVEFDAGVDVHLHNRDTLGAYEFRKMMDYTHQTGKEGQVTISHAMALGDLTGEALIKTMVGLVQAGIDVTTTIPLGLDRQTMPVFELTNHNVGVSLGHDSLIDHWSPFGTGSTIEKMNTLAERFGISDEYRLSRIWRYATNHLMPLDDSGERVWPKVGDRADMILVDAITSAHAIARKRPITKTILNGQLVFEATERIEVGE</sequence>
<keyword evidence="2" id="KW-1185">Reference proteome</keyword>
<gene>
    <name evidence="1" type="ORF">BW732_04635</name>
</gene>
<evidence type="ECO:0000313" key="1">
    <source>
        <dbReference type="EMBL" id="AQP53586.1"/>
    </source>
</evidence>
<dbReference type="Gene3D" id="3.20.20.140">
    <property type="entry name" value="Metal-dependent hydrolases"/>
    <property type="match status" value="1"/>
</dbReference>
<dbReference type="InterPro" id="IPR011059">
    <property type="entry name" value="Metal-dep_hydrolase_composite"/>
</dbReference>
<dbReference type="NCBIfam" id="NF005312">
    <property type="entry name" value="PRK06846.1"/>
    <property type="match status" value="1"/>
</dbReference>
<reference evidence="1 2" key="1">
    <citation type="journal article" date="2010" name="Int. J. Syst. Evol. Microbiol.">
        <title>Vagococcus penaei sp. nov., isolated from spoilage microbiota of cooked shrimp (Penaeus vannamei).</title>
        <authorList>
            <person name="Jaffres E."/>
            <person name="Prevost H."/>
            <person name="Rossero A."/>
            <person name="Joffraud J.J."/>
            <person name="Dousset X."/>
        </authorList>
    </citation>
    <scope>NUCLEOTIDE SEQUENCE [LARGE SCALE GENOMIC DNA]</scope>
    <source>
        <strain evidence="1 2">CD276</strain>
    </source>
</reference>
<dbReference type="InterPro" id="IPR013108">
    <property type="entry name" value="Amidohydro_3"/>
</dbReference>
<dbReference type="SUPFAM" id="SSF51338">
    <property type="entry name" value="Composite domain of metallo-dependent hydrolases"/>
    <property type="match status" value="1"/>
</dbReference>
<evidence type="ECO:0000313" key="2">
    <source>
        <dbReference type="Proteomes" id="UP000188246"/>
    </source>
</evidence>
<dbReference type="AlphaFoldDB" id="A0A1Q2D5A9"/>
<accession>A0A1Q2D5A9</accession>
<protein>
    <submittedName>
        <fullName evidence="1">Deaminase</fullName>
    </submittedName>
</protein>
<dbReference type="KEGG" id="vpi:BW732_04635"/>
<dbReference type="InterPro" id="IPR032466">
    <property type="entry name" value="Metal_Hydrolase"/>
</dbReference>
<dbReference type="PANTHER" id="PTHR32027:SF9">
    <property type="entry name" value="BLL3847 PROTEIN"/>
    <property type="match status" value="1"/>
</dbReference>
<name>A0A1Q2D5A9_9ENTE</name>
<dbReference type="STRING" id="633807.BW732_04635"/>
<dbReference type="GO" id="GO:0016814">
    <property type="term" value="F:hydrolase activity, acting on carbon-nitrogen (but not peptide) bonds, in cyclic amidines"/>
    <property type="evidence" value="ECO:0007669"/>
    <property type="project" value="TreeGrafter"/>
</dbReference>
<dbReference type="SUPFAM" id="SSF51556">
    <property type="entry name" value="Metallo-dependent hydrolases"/>
    <property type="match status" value="1"/>
</dbReference>
<dbReference type="OrthoDB" id="9815027at2"/>
<dbReference type="CDD" id="cd01293">
    <property type="entry name" value="Bact_CD"/>
    <property type="match status" value="1"/>
</dbReference>